<keyword evidence="1" id="KW-0472">Membrane</keyword>
<dbReference type="GeneID" id="83627353"/>
<feature type="transmembrane region" description="Helical" evidence="1">
    <location>
        <begin position="187"/>
        <end position="204"/>
    </location>
</feature>
<evidence type="ECO:0000313" key="3">
    <source>
        <dbReference type="EMBL" id="GLD29486.1"/>
    </source>
</evidence>
<evidence type="ECO:0000313" key="2">
    <source>
        <dbReference type="EMBL" id="GLB81021.1"/>
    </source>
</evidence>
<feature type="transmembrane region" description="Helical" evidence="1">
    <location>
        <begin position="78"/>
        <end position="104"/>
    </location>
</feature>
<reference evidence="3" key="1">
    <citation type="submission" date="2022-08" db="EMBL/GenBank/DDBJ databases">
        <title>Mycobacterium kiyosense sp. nov., scotochromogenic slow-glowing species isolated from respiratory specimens.</title>
        <authorList>
            <person name="Fukano H."/>
            <person name="Kazumi Y."/>
            <person name="Sakagami N."/>
            <person name="Ato M."/>
            <person name="Mitarai S."/>
            <person name="Hoshino Y."/>
        </authorList>
    </citation>
    <scope>NUCLEOTIDE SEQUENCE</scope>
    <source>
        <strain evidence="3">1413</strain>
        <strain evidence="2">SRL2020-028</strain>
    </source>
</reference>
<feature type="transmembrane region" description="Helical" evidence="1">
    <location>
        <begin position="20"/>
        <end position="43"/>
    </location>
</feature>
<feature type="transmembrane region" description="Helical" evidence="1">
    <location>
        <begin position="125"/>
        <end position="146"/>
    </location>
</feature>
<name>A0A9P3Q4E3_9MYCO</name>
<feature type="transmembrane region" description="Helical" evidence="1">
    <location>
        <begin position="216"/>
        <end position="234"/>
    </location>
</feature>
<dbReference type="Proteomes" id="UP001165663">
    <property type="component" value="Unassembled WGS sequence"/>
</dbReference>
<feature type="transmembrane region" description="Helical" evidence="1">
    <location>
        <begin position="50"/>
        <end position="72"/>
    </location>
</feature>
<feature type="transmembrane region" description="Helical" evidence="1">
    <location>
        <begin position="158"/>
        <end position="175"/>
    </location>
</feature>
<accession>A0A9P3Q4E3</accession>
<keyword evidence="1" id="KW-1133">Transmembrane helix</keyword>
<dbReference type="RefSeq" id="WP_236977090.1">
    <property type="nucleotide sequence ID" value="NZ_BRXE01000001.1"/>
</dbReference>
<dbReference type="Proteomes" id="UP001064782">
    <property type="component" value="Unassembled WGS sequence"/>
</dbReference>
<evidence type="ECO:0000256" key="1">
    <source>
        <dbReference type="SAM" id="Phobius"/>
    </source>
</evidence>
<proteinExistence type="predicted"/>
<evidence type="ECO:0000313" key="4">
    <source>
        <dbReference type="Proteomes" id="UP001064782"/>
    </source>
</evidence>
<gene>
    <name evidence="3" type="ORF">Mkiyose1413_13690</name>
    <name evidence="2" type="ORF">SRL2020028_02770</name>
</gene>
<organism evidence="3 4">
    <name type="scientific">Mycobacterium kiyosense</name>
    <dbReference type="NCBI Taxonomy" id="2871094"/>
    <lineage>
        <taxon>Bacteria</taxon>
        <taxon>Bacillati</taxon>
        <taxon>Actinomycetota</taxon>
        <taxon>Actinomycetes</taxon>
        <taxon>Mycobacteriales</taxon>
        <taxon>Mycobacteriaceae</taxon>
        <taxon>Mycobacterium</taxon>
    </lineage>
</organism>
<sequence>MVLEDLLRNYDFSNPDIVRVLIVSAVAFGFGYGVYVYCILLLVRERKSPYPVWMHTFYLACDATGTVFWFLLAKEHHWFWFFSASSAAMLIWVFCELWSLYMAVCYERQEIWGRYYDQPVTPRQAVNRIAAQTLWFLCVVNLTNYFFGGLHDAAMFKWYVWTNLIVAVGPGYLWAVRRTREGTSMGLAIMVLLSIIATYLPRGYGMWTTASSYFDTPWFTLSGLVATAYAIYNLNLVRKFAPKPALIDGRKTVW</sequence>
<keyword evidence="1" id="KW-0812">Transmembrane</keyword>
<protein>
    <submittedName>
        <fullName evidence="3">Uncharacterized protein</fullName>
    </submittedName>
</protein>
<dbReference type="AlphaFoldDB" id="A0A9P3Q4E3"/>
<comment type="caution">
    <text evidence="3">The sequence shown here is derived from an EMBL/GenBank/DDBJ whole genome shotgun (WGS) entry which is preliminary data.</text>
</comment>
<dbReference type="EMBL" id="BRZI01000006">
    <property type="protein sequence ID" value="GLD29486.1"/>
    <property type="molecule type" value="Genomic_DNA"/>
</dbReference>
<dbReference type="EMBL" id="BRXE01000001">
    <property type="protein sequence ID" value="GLB81021.1"/>
    <property type="molecule type" value="Genomic_DNA"/>
</dbReference>
<keyword evidence="4" id="KW-1185">Reference proteome</keyword>